<dbReference type="Gene3D" id="1.10.8.60">
    <property type="match status" value="1"/>
</dbReference>
<proteinExistence type="predicted"/>
<evidence type="ECO:0000313" key="2">
    <source>
        <dbReference type="EMBL" id="KAA6371971.1"/>
    </source>
</evidence>
<dbReference type="AlphaFoldDB" id="A0A5J4UPN5"/>
<reference evidence="2 3" key="1">
    <citation type="submission" date="2019-03" db="EMBL/GenBank/DDBJ databases">
        <title>Single cell metagenomics reveals metabolic interactions within the superorganism composed of flagellate Streblomastix strix and complex community of Bacteroidetes bacteria on its surface.</title>
        <authorList>
            <person name="Treitli S.C."/>
            <person name="Kolisko M."/>
            <person name="Husnik F."/>
            <person name="Keeling P."/>
            <person name="Hampl V."/>
        </authorList>
    </citation>
    <scope>NUCLEOTIDE SEQUENCE [LARGE SCALE GENOMIC DNA]</scope>
    <source>
        <strain evidence="2">ST1C</strain>
    </source>
</reference>
<feature type="compositionally biased region" description="Low complexity" evidence="1">
    <location>
        <begin position="260"/>
        <end position="277"/>
    </location>
</feature>
<feature type="compositionally biased region" description="Acidic residues" evidence="1">
    <location>
        <begin position="72"/>
        <end position="100"/>
    </location>
</feature>
<organism evidence="2 3">
    <name type="scientific">Streblomastix strix</name>
    <dbReference type="NCBI Taxonomy" id="222440"/>
    <lineage>
        <taxon>Eukaryota</taxon>
        <taxon>Metamonada</taxon>
        <taxon>Preaxostyla</taxon>
        <taxon>Oxymonadida</taxon>
        <taxon>Streblomastigidae</taxon>
        <taxon>Streblomastix</taxon>
    </lineage>
</organism>
<protein>
    <submittedName>
        <fullName evidence="2">Uncharacterized protein</fullName>
    </submittedName>
</protein>
<feature type="non-terminal residue" evidence="2">
    <location>
        <position position="543"/>
    </location>
</feature>
<gene>
    <name evidence="2" type="ORF">EZS28_032501</name>
</gene>
<dbReference type="EMBL" id="SNRW01014002">
    <property type="protein sequence ID" value="KAA6371971.1"/>
    <property type="molecule type" value="Genomic_DNA"/>
</dbReference>
<name>A0A5J4UPN5_9EUKA</name>
<sequence>MLSKIPVNQRSVFLRLKKICELEKLPFDQETAMQLVSAFDGDIRACLNAIQLEGGCSSHINIWDGNINEQRNEDEDDEDEDESNVDQSEEIESQDEDEEILTPKQILERKLKQLAETKQKLQQIKEENKYYNTMKERNSNQQKKEEQDDDDQDEDDTNDTNNEPDVTIGKQKRQRNEIENYSSSSSSQFNQGTKRLRVEKIGQGSLLQATSNAFNEDNPNIEDESGLFNQQHEIRNQNNSNNVQIQGSFVEAARFAHLGINQSQSNNQGNQIKKNQNMQKRTKDDIRIMPTIVSGGPYSQVRLGMFDVLNLILRPHPKNSRNINFDSISEILSLASSSSSSSSSSYSSSYGASGATDPERILEWIWCDYPFLLQAPKFWRLPASALDVLLGNAKSQVVFANYGNKEFKPYYTNSSYSQTFPYSYSEDHIQFDGLSAVDLPQLSPIPLILTLSSHLSELSSYADTFTNQAHKNQSYSLLRHLPYICARFHIATTPLEPPFTLPSFGASYAGGYGIIQDNEKIQFPYPTLLKDMNLALNERHNIA</sequence>
<accession>A0A5J4UPN5</accession>
<feature type="region of interest" description="Disordered" evidence="1">
    <location>
        <begin position="260"/>
        <end position="284"/>
    </location>
</feature>
<feature type="compositionally biased region" description="Acidic residues" evidence="1">
    <location>
        <begin position="147"/>
        <end position="158"/>
    </location>
</feature>
<feature type="region of interest" description="Disordered" evidence="1">
    <location>
        <begin position="70"/>
        <end position="103"/>
    </location>
</feature>
<evidence type="ECO:0000313" key="3">
    <source>
        <dbReference type="Proteomes" id="UP000324800"/>
    </source>
</evidence>
<feature type="compositionally biased region" description="Basic and acidic residues" evidence="1">
    <location>
        <begin position="133"/>
        <end position="146"/>
    </location>
</feature>
<comment type="caution">
    <text evidence="2">The sequence shown here is derived from an EMBL/GenBank/DDBJ whole genome shotgun (WGS) entry which is preliminary data.</text>
</comment>
<evidence type="ECO:0000256" key="1">
    <source>
        <dbReference type="SAM" id="MobiDB-lite"/>
    </source>
</evidence>
<feature type="region of interest" description="Disordered" evidence="1">
    <location>
        <begin position="133"/>
        <end position="193"/>
    </location>
</feature>
<dbReference type="Proteomes" id="UP000324800">
    <property type="component" value="Unassembled WGS sequence"/>
</dbReference>